<accession>A0A1F5EIL8</accession>
<keyword evidence="1" id="KW-0812">Transmembrane</keyword>
<organism evidence="2 3">
    <name type="scientific">Candidatus Campbellbacteria bacterium RIFOXYC2_FULL_35_25</name>
    <dbReference type="NCBI Taxonomy" id="1797582"/>
    <lineage>
        <taxon>Bacteria</taxon>
        <taxon>Candidatus Campbelliibacteriota</taxon>
    </lineage>
</organism>
<evidence type="ECO:0000256" key="1">
    <source>
        <dbReference type="SAM" id="Phobius"/>
    </source>
</evidence>
<gene>
    <name evidence="2" type="ORF">A2442_00715</name>
</gene>
<protein>
    <submittedName>
        <fullName evidence="2">Uncharacterized protein</fullName>
    </submittedName>
</protein>
<dbReference type="AlphaFoldDB" id="A0A1F5EIL8"/>
<dbReference type="Proteomes" id="UP000179003">
    <property type="component" value="Unassembled WGS sequence"/>
</dbReference>
<feature type="transmembrane region" description="Helical" evidence="1">
    <location>
        <begin position="78"/>
        <end position="103"/>
    </location>
</feature>
<dbReference type="EMBL" id="MFAE01000006">
    <property type="protein sequence ID" value="OGD67279.1"/>
    <property type="molecule type" value="Genomic_DNA"/>
</dbReference>
<feature type="transmembrane region" description="Helical" evidence="1">
    <location>
        <begin position="12"/>
        <end position="30"/>
    </location>
</feature>
<reference evidence="2 3" key="1">
    <citation type="journal article" date="2016" name="Nat. Commun.">
        <title>Thousands of microbial genomes shed light on interconnected biogeochemical processes in an aquifer system.</title>
        <authorList>
            <person name="Anantharaman K."/>
            <person name="Brown C.T."/>
            <person name="Hug L.A."/>
            <person name="Sharon I."/>
            <person name="Castelle C.J."/>
            <person name="Probst A.J."/>
            <person name="Thomas B.C."/>
            <person name="Singh A."/>
            <person name="Wilkins M.J."/>
            <person name="Karaoz U."/>
            <person name="Brodie E.L."/>
            <person name="Williams K.H."/>
            <person name="Hubbard S.S."/>
            <person name="Banfield J.F."/>
        </authorList>
    </citation>
    <scope>NUCLEOTIDE SEQUENCE [LARGE SCALE GENOMIC DNA]</scope>
</reference>
<sequence length="111" mass="12594">MNWKNFFKPTKAKIILAVIIAVINIGAAFYSANAVLCTEGCIPSNSIQKILSPSIEPFTIVMVASEFFEEIDFLPEPIFIILMIIISLFIFILFWYLLSCIILKIKSLFVK</sequence>
<name>A0A1F5EIL8_9BACT</name>
<evidence type="ECO:0000313" key="3">
    <source>
        <dbReference type="Proteomes" id="UP000179003"/>
    </source>
</evidence>
<comment type="caution">
    <text evidence="2">The sequence shown here is derived from an EMBL/GenBank/DDBJ whole genome shotgun (WGS) entry which is preliminary data.</text>
</comment>
<keyword evidence="1" id="KW-1133">Transmembrane helix</keyword>
<evidence type="ECO:0000313" key="2">
    <source>
        <dbReference type="EMBL" id="OGD67279.1"/>
    </source>
</evidence>
<keyword evidence="1" id="KW-0472">Membrane</keyword>
<proteinExistence type="predicted"/>